<evidence type="ECO:0000256" key="1">
    <source>
        <dbReference type="SAM" id="MobiDB-lite"/>
    </source>
</evidence>
<evidence type="ECO:0000313" key="3">
    <source>
        <dbReference type="EMBL" id="MPN45802.1"/>
    </source>
</evidence>
<keyword evidence="3" id="KW-0560">Oxidoreductase</keyword>
<protein>
    <submittedName>
        <fullName evidence="3">Ferredoxin-dependent glutamate synthase 1</fullName>
        <ecNumber evidence="3">1.4.7.1</ecNumber>
    </submittedName>
</protein>
<proteinExistence type="predicted"/>
<accession>A0A645I4W9</accession>
<feature type="region of interest" description="Disordered" evidence="1">
    <location>
        <begin position="125"/>
        <end position="144"/>
    </location>
</feature>
<organism evidence="3">
    <name type="scientific">bioreactor metagenome</name>
    <dbReference type="NCBI Taxonomy" id="1076179"/>
    <lineage>
        <taxon>unclassified sequences</taxon>
        <taxon>metagenomes</taxon>
        <taxon>ecological metagenomes</taxon>
    </lineage>
</organism>
<feature type="domain" description="Glutamate synthase alpha subunit C-terminal" evidence="2">
    <location>
        <begin position="1"/>
        <end position="48"/>
    </location>
</feature>
<dbReference type="InterPro" id="IPR002489">
    <property type="entry name" value="Glu_synth_asu_C"/>
</dbReference>
<dbReference type="InterPro" id="IPR036485">
    <property type="entry name" value="Glu_synth_asu_C_sf"/>
</dbReference>
<feature type="compositionally biased region" description="Acidic residues" evidence="1">
    <location>
        <begin position="134"/>
        <end position="144"/>
    </location>
</feature>
<comment type="caution">
    <text evidence="3">The sequence shown here is derived from an EMBL/GenBank/DDBJ whole genome shotgun (WGS) entry which is preliminary data.</text>
</comment>
<name>A0A645I4W9_9ZZZZ</name>
<dbReference type="PANTHER" id="PTHR43100">
    <property type="entry name" value="GLUTAMATE SYNTHASE [NADPH] SMALL CHAIN"/>
    <property type="match status" value="1"/>
</dbReference>
<sequence length="144" mass="15951">MTGGTAVILGPVGRNFASGMSGGMAYVLDDGNFRRMVNTKMVSLYPLDALDLVMLHRHLTNHVNYTGSKIAAKILEKWPTTHAKFVKVLPHDYREMLEAIDAAEREGLEGDEMLERAFLLKTGKKQEMQKAVPEQDDDSAASND</sequence>
<dbReference type="SUPFAM" id="SSF69336">
    <property type="entry name" value="Alpha subunit of glutamate synthase, C-terminal domain"/>
    <property type="match status" value="1"/>
</dbReference>
<dbReference type="AlphaFoldDB" id="A0A645I4W9"/>
<dbReference type="EMBL" id="VSSQ01105957">
    <property type="protein sequence ID" value="MPN45802.1"/>
    <property type="molecule type" value="Genomic_DNA"/>
</dbReference>
<dbReference type="Gene3D" id="2.160.20.60">
    <property type="entry name" value="Glutamate synthase, alpha subunit, C-terminal domain"/>
    <property type="match status" value="1"/>
</dbReference>
<dbReference type="EC" id="1.4.7.1" evidence="3"/>
<gene>
    <name evidence="3" type="primary">gltB_32</name>
    <name evidence="3" type="ORF">SDC9_193374</name>
</gene>
<reference evidence="3" key="1">
    <citation type="submission" date="2019-08" db="EMBL/GenBank/DDBJ databases">
        <authorList>
            <person name="Kucharzyk K."/>
            <person name="Murdoch R.W."/>
            <person name="Higgins S."/>
            <person name="Loffler F."/>
        </authorList>
    </citation>
    <scope>NUCLEOTIDE SEQUENCE</scope>
</reference>
<dbReference type="Pfam" id="PF01493">
    <property type="entry name" value="GXGXG"/>
    <property type="match status" value="1"/>
</dbReference>
<evidence type="ECO:0000259" key="2">
    <source>
        <dbReference type="Pfam" id="PF01493"/>
    </source>
</evidence>
<dbReference type="PANTHER" id="PTHR43100:SF1">
    <property type="entry name" value="GLUTAMATE SYNTHASE [NADPH] SMALL CHAIN"/>
    <property type="match status" value="1"/>
</dbReference>
<dbReference type="GO" id="GO:0016041">
    <property type="term" value="F:glutamate synthase (ferredoxin) activity"/>
    <property type="evidence" value="ECO:0007669"/>
    <property type="project" value="UniProtKB-EC"/>
</dbReference>
<dbReference type="InterPro" id="IPR051394">
    <property type="entry name" value="Glutamate_Synthase"/>
</dbReference>